<sequence length="205" mass="22157">MGWRVGSTSSSLCRGHLAHLNNLDGQCVPALFPLRCSIYSGTTRASTFSTPQLLHRCMSSTRRCFRESRFKCARRGGPVTPASPLLSLPATCGTGRESTSTSTGIRLCSCSLYIPSGIFKSYVLVLSPALTHYSLALPTLALVVRRRSTHGTGDASENQFSSQAHPLTPLCSTSPDKCTMLLYHFGRQGSFSTCSNWTDAEPVLC</sequence>
<dbReference type="Proteomes" id="UP000076738">
    <property type="component" value="Unassembled WGS sequence"/>
</dbReference>
<accession>A0A167FTY2</accession>
<keyword evidence="2" id="KW-1185">Reference proteome</keyword>
<evidence type="ECO:0000313" key="1">
    <source>
        <dbReference type="EMBL" id="KZO89842.1"/>
    </source>
</evidence>
<organism evidence="1 2">
    <name type="scientific">Calocera viscosa (strain TUFC12733)</name>
    <dbReference type="NCBI Taxonomy" id="1330018"/>
    <lineage>
        <taxon>Eukaryota</taxon>
        <taxon>Fungi</taxon>
        <taxon>Dikarya</taxon>
        <taxon>Basidiomycota</taxon>
        <taxon>Agaricomycotina</taxon>
        <taxon>Dacrymycetes</taxon>
        <taxon>Dacrymycetales</taxon>
        <taxon>Dacrymycetaceae</taxon>
        <taxon>Calocera</taxon>
    </lineage>
</organism>
<gene>
    <name evidence="1" type="ORF">CALVIDRAFT_437033</name>
</gene>
<reference evidence="1 2" key="1">
    <citation type="journal article" date="2016" name="Mol. Biol. Evol.">
        <title>Comparative Genomics of Early-Diverging Mushroom-Forming Fungi Provides Insights into the Origins of Lignocellulose Decay Capabilities.</title>
        <authorList>
            <person name="Nagy L.G."/>
            <person name="Riley R."/>
            <person name="Tritt A."/>
            <person name="Adam C."/>
            <person name="Daum C."/>
            <person name="Floudas D."/>
            <person name="Sun H."/>
            <person name="Yadav J.S."/>
            <person name="Pangilinan J."/>
            <person name="Larsson K.H."/>
            <person name="Matsuura K."/>
            <person name="Barry K."/>
            <person name="Labutti K."/>
            <person name="Kuo R."/>
            <person name="Ohm R.A."/>
            <person name="Bhattacharya S.S."/>
            <person name="Shirouzu T."/>
            <person name="Yoshinaga Y."/>
            <person name="Martin F.M."/>
            <person name="Grigoriev I.V."/>
            <person name="Hibbett D.S."/>
        </authorList>
    </citation>
    <scope>NUCLEOTIDE SEQUENCE [LARGE SCALE GENOMIC DNA]</scope>
    <source>
        <strain evidence="1 2">TUFC12733</strain>
    </source>
</reference>
<dbReference type="AlphaFoldDB" id="A0A167FTY2"/>
<evidence type="ECO:0000313" key="2">
    <source>
        <dbReference type="Proteomes" id="UP000076738"/>
    </source>
</evidence>
<name>A0A167FTY2_CALVF</name>
<dbReference type="EMBL" id="KV417362">
    <property type="protein sequence ID" value="KZO89842.1"/>
    <property type="molecule type" value="Genomic_DNA"/>
</dbReference>
<protein>
    <submittedName>
        <fullName evidence="1">Uncharacterized protein</fullName>
    </submittedName>
</protein>
<proteinExistence type="predicted"/>